<dbReference type="EMBL" id="LS483487">
    <property type="protein sequence ID" value="SQJ03952.1"/>
    <property type="molecule type" value="Genomic_DNA"/>
</dbReference>
<protein>
    <submittedName>
        <fullName evidence="1">Uncharacterized protein</fullName>
    </submittedName>
</protein>
<dbReference type="Proteomes" id="UP000249008">
    <property type="component" value="Chromosome 1"/>
</dbReference>
<name>A0AAX2JAP2_9FUSO</name>
<sequence>MAVKEQKKGETIIKKMYIGPNISKFGIASGTIYDGYPENVKAAIKEYKEIESLFITIDDKFPTKKGNIKISGTKENILYKKIKEVIGGKK</sequence>
<dbReference type="GeneID" id="78456267"/>
<evidence type="ECO:0000313" key="2">
    <source>
        <dbReference type="Proteomes" id="UP000249008"/>
    </source>
</evidence>
<proteinExistence type="predicted"/>
<gene>
    <name evidence="1" type="ORF">NCTC12112_01715</name>
</gene>
<evidence type="ECO:0000313" key="1">
    <source>
        <dbReference type="EMBL" id="SQJ03952.1"/>
    </source>
</evidence>
<dbReference type="KEGG" id="ful:C4N20_15675"/>
<organism evidence="1 2">
    <name type="scientific">Fusobacterium ulcerans</name>
    <dbReference type="NCBI Taxonomy" id="861"/>
    <lineage>
        <taxon>Bacteria</taxon>
        <taxon>Fusobacteriati</taxon>
        <taxon>Fusobacteriota</taxon>
        <taxon>Fusobacteriia</taxon>
        <taxon>Fusobacteriales</taxon>
        <taxon>Fusobacteriaceae</taxon>
        <taxon>Fusobacterium</taxon>
    </lineage>
</organism>
<dbReference type="RefSeq" id="WP_005980030.1">
    <property type="nucleotide sequence ID" value="NZ_CABKNW010000004.1"/>
</dbReference>
<accession>A0AAX2JAP2</accession>
<reference evidence="1 2" key="1">
    <citation type="submission" date="2018-06" db="EMBL/GenBank/DDBJ databases">
        <authorList>
            <consortium name="Pathogen Informatics"/>
            <person name="Doyle S."/>
        </authorList>
    </citation>
    <scope>NUCLEOTIDE SEQUENCE [LARGE SCALE GENOMIC DNA]</scope>
    <source>
        <strain evidence="1 2">NCTC12112</strain>
    </source>
</reference>
<dbReference type="AlphaFoldDB" id="A0AAX2JAP2"/>